<reference evidence="2 3" key="1">
    <citation type="journal article" date="2016" name="Nat. Commun.">
        <title>Thousands of microbial genomes shed light on interconnected biogeochemical processes in an aquifer system.</title>
        <authorList>
            <person name="Anantharaman K."/>
            <person name="Brown C.T."/>
            <person name="Hug L.A."/>
            <person name="Sharon I."/>
            <person name="Castelle C.J."/>
            <person name="Probst A.J."/>
            <person name="Thomas B.C."/>
            <person name="Singh A."/>
            <person name="Wilkins M.J."/>
            <person name="Karaoz U."/>
            <person name="Brodie E.L."/>
            <person name="Williams K.H."/>
            <person name="Hubbard S.S."/>
            <person name="Banfield J.F."/>
        </authorList>
    </citation>
    <scope>NUCLEOTIDE SEQUENCE [LARGE SCALE GENOMIC DNA]</scope>
</reference>
<gene>
    <name evidence="2" type="ORF">A2591_00360</name>
</gene>
<dbReference type="AlphaFoldDB" id="A0A1G2SIZ2"/>
<sequence>MALQKNSVRMLCAGALVCLFFASSVGAQTQEVPPSTPSPESELEALLKSYQDRIPTQNAIITASISGSISLTQDPETPSAHQAVTFTVSSVLTDLDRATITWYQNGVLKEQGKGKKVFSTQTGAFGSVSTVSVVVLTTEGVLVTKRSSLKPLDVELVWEADTYTPPFYKGKALPSPGSDLRVFARPIGASGADSSFVYRWKVDGKSVPSASGYGKSTATLPGLFLGGKTATVEVSIASLDETVRATKSITIRGVTPRILLYEDRPLEGIRYGRALGTTAVAPGNEMTVRVEPFFLSKDARTNGSVLYRWTLDGGTVPTVESSGSGLVFGEYGTHRLTLFNDGSAQKMVSLGLSVRSTASLFSSVNKLLTVSLGGKPFSDNGSF</sequence>
<evidence type="ECO:0000256" key="1">
    <source>
        <dbReference type="SAM" id="SignalP"/>
    </source>
</evidence>
<feature type="chain" id="PRO_5009584471" description="PKD domain-containing protein" evidence="1">
    <location>
        <begin position="28"/>
        <end position="383"/>
    </location>
</feature>
<evidence type="ECO:0000313" key="3">
    <source>
        <dbReference type="Proteomes" id="UP000178168"/>
    </source>
</evidence>
<feature type="signal peptide" evidence="1">
    <location>
        <begin position="1"/>
        <end position="27"/>
    </location>
</feature>
<proteinExistence type="predicted"/>
<dbReference type="Proteomes" id="UP000178168">
    <property type="component" value="Unassembled WGS sequence"/>
</dbReference>
<name>A0A1G2SIZ2_9BACT</name>
<organism evidence="2 3">
    <name type="scientific">Candidatus Yonathbacteria bacterium RIFOXYD1_FULL_52_36</name>
    <dbReference type="NCBI Taxonomy" id="1802730"/>
    <lineage>
        <taxon>Bacteria</taxon>
        <taxon>Candidatus Yonathiibacteriota</taxon>
    </lineage>
</organism>
<accession>A0A1G2SIZ2</accession>
<comment type="caution">
    <text evidence="2">The sequence shown here is derived from an EMBL/GenBank/DDBJ whole genome shotgun (WGS) entry which is preliminary data.</text>
</comment>
<evidence type="ECO:0000313" key="2">
    <source>
        <dbReference type="EMBL" id="OHA84698.1"/>
    </source>
</evidence>
<keyword evidence="1" id="KW-0732">Signal</keyword>
<dbReference type="EMBL" id="MHUZ01000036">
    <property type="protein sequence ID" value="OHA84698.1"/>
    <property type="molecule type" value="Genomic_DNA"/>
</dbReference>
<dbReference type="STRING" id="1802730.A2591_00360"/>
<protein>
    <recommendedName>
        <fullName evidence="4">PKD domain-containing protein</fullName>
    </recommendedName>
</protein>
<evidence type="ECO:0008006" key="4">
    <source>
        <dbReference type="Google" id="ProtNLM"/>
    </source>
</evidence>